<comment type="caution">
    <text evidence="2">The sequence shown here is derived from an EMBL/GenBank/DDBJ whole genome shotgun (WGS) entry which is preliminary data.</text>
</comment>
<accession>A0ABX2A342</accession>
<keyword evidence="1" id="KW-0812">Transmembrane</keyword>
<dbReference type="RefSeq" id="WP_171783512.1">
    <property type="nucleotide sequence ID" value="NZ_BAAAML010000014.1"/>
</dbReference>
<feature type="transmembrane region" description="Helical" evidence="1">
    <location>
        <begin position="348"/>
        <end position="367"/>
    </location>
</feature>
<evidence type="ECO:0000256" key="1">
    <source>
        <dbReference type="SAM" id="Phobius"/>
    </source>
</evidence>
<keyword evidence="3" id="KW-1185">Reference proteome</keyword>
<organism evidence="2 3">
    <name type="scientific">Isoptericola halotolerans</name>
    <dbReference type="NCBI Taxonomy" id="300560"/>
    <lineage>
        <taxon>Bacteria</taxon>
        <taxon>Bacillati</taxon>
        <taxon>Actinomycetota</taxon>
        <taxon>Actinomycetes</taxon>
        <taxon>Micrococcales</taxon>
        <taxon>Promicromonosporaceae</taxon>
        <taxon>Isoptericola</taxon>
    </lineage>
</organism>
<keyword evidence="1" id="KW-1133">Transmembrane helix</keyword>
<evidence type="ECO:0000313" key="2">
    <source>
        <dbReference type="EMBL" id="NOV97285.1"/>
    </source>
</evidence>
<dbReference type="Proteomes" id="UP000757540">
    <property type="component" value="Unassembled WGS sequence"/>
</dbReference>
<feature type="transmembrane region" description="Helical" evidence="1">
    <location>
        <begin position="21"/>
        <end position="43"/>
    </location>
</feature>
<feature type="transmembrane region" description="Helical" evidence="1">
    <location>
        <begin position="423"/>
        <end position="442"/>
    </location>
</feature>
<proteinExistence type="predicted"/>
<protein>
    <recommendedName>
        <fullName evidence="4">Integral membrane protein</fullName>
    </recommendedName>
</protein>
<gene>
    <name evidence="2" type="ORF">HDG69_001860</name>
</gene>
<evidence type="ECO:0000313" key="3">
    <source>
        <dbReference type="Proteomes" id="UP000757540"/>
    </source>
</evidence>
<keyword evidence="1" id="KW-0472">Membrane</keyword>
<name>A0ABX2A342_9MICO</name>
<feature type="transmembrane region" description="Helical" evidence="1">
    <location>
        <begin position="270"/>
        <end position="289"/>
    </location>
</feature>
<dbReference type="EMBL" id="JABEZU010000002">
    <property type="protein sequence ID" value="NOV97285.1"/>
    <property type="molecule type" value="Genomic_DNA"/>
</dbReference>
<evidence type="ECO:0008006" key="4">
    <source>
        <dbReference type="Google" id="ProtNLM"/>
    </source>
</evidence>
<reference evidence="2 3" key="1">
    <citation type="submission" date="2020-05" db="EMBL/GenBank/DDBJ databases">
        <title>Genomic Encyclopedia of Type Strains, Phase III (KMG-III): the genomes of soil and plant-associated and newly described type strains.</title>
        <authorList>
            <person name="Whitman W."/>
        </authorList>
    </citation>
    <scope>NUCLEOTIDE SEQUENCE [LARGE SCALE GENOMIC DNA]</scope>
    <source>
        <strain evidence="2 3">KCTC 19046</strain>
    </source>
</reference>
<sequence>MTASAAAPPGLSSRRVLVRRWVGAVLVVVTTVLVVASSVAVWAHRTVFDTDQFMATVGPTLDDPAFDAALADDITEQTLEALDLDTRVSRRLAELDEVVALALVERLDVEPGPLLEALGSRVDRPTLAVLTPMVVESLEGRVETVVHRLVTSEAFGARLPRLVERAHSAVTGLARADVDDYPDVYLTEDAVMLNTVPLVVEALRESLSGLADVVPDVTLPEAVAERAPEVRAQLEEALGARLPADLGQVVLMDREMFDLVQTSVVTVDRAVWLLLALTVVLVVATLLVAPDRRRGAIQLGLGVVAGLVISVALVGRLRDLVVDVARTPDGERVAEVLFDAVAGGLHEIAWLVGVLAAVTAVVGTLLGRPARPARAGERWPWLRATTGQDGRPAQLVAHHADALRVVVVATAVVTVVATGFSWVALVLVTLLGTVCLVGISVAQRTADVPGRRQR</sequence>
<feature type="transmembrane region" description="Helical" evidence="1">
    <location>
        <begin position="296"/>
        <end position="315"/>
    </location>
</feature>